<protein>
    <submittedName>
        <fullName evidence="5">Transcriptional regulator</fullName>
    </submittedName>
</protein>
<dbReference type="InterPro" id="IPR036390">
    <property type="entry name" value="WH_DNA-bd_sf"/>
</dbReference>
<dbReference type="PROSITE" id="PS50949">
    <property type="entry name" value="HTH_GNTR"/>
    <property type="match status" value="2"/>
</dbReference>
<keyword evidence="2" id="KW-0238">DNA-binding</keyword>
<dbReference type="InterPro" id="IPR008920">
    <property type="entry name" value="TF_FadR/GntR_C"/>
</dbReference>
<reference evidence="5 6" key="1">
    <citation type="submission" date="2017-05" db="EMBL/GenBank/DDBJ databases">
        <title>Acinetobacter populi ANC 5415 (= PBJ7), whole genome shotgun sequencing project.</title>
        <authorList>
            <person name="Nemec A."/>
            <person name="Radolfova-Krizova L."/>
        </authorList>
    </citation>
    <scope>NUCLEOTIDE SEQUENCE [LARGE SCALE GENOMIC DNA]</scope>
    <source>
        <strain evidence="5 6">PBJ7</strain>
    </source>
</reference>
<name>A0A1Z9YW05_9GAMM</name>
<evidence type="ECO:0000313" key="6">
    <source>
        <dbReference type="Proteomes" id="UP000196536"/>
    </source>
</evidence>
<gene>
    <name evidence="5" type="ORF">CAP51_12940</name>
</gene>
<dbReference type="Pfam" id="PF00392">
    <property type="entry name" value="GntR"/>
    <property type="match status" value="2"/>
</dbReference>
<dbReference type="SMART" id="SM00345">
    <property type="entry name" value="HTH_GNTR"/>
    <property type="match status" value="2"/>
</dbReference>
<dbReference type="GO" id="GO:0003700">
    <property type="term" value="F:DNA-binding transcription factor activity"/>
    <property type="evidence" value="ECO:0007669"/>
    <property type="project" value="InterPro"/>
</dbReference>
<evidence type="ECO:0000256" key="3">
    <source>
        <dbReference type="ARBA" id="ARBA00023163"/>
    </source>
</evidence>
<evidence type="ECO:0000259" key="4">
    <source>
        <dbReference type="PROSITE" id="PS50949"/>
    </source>
</evidence>
<accession>A0A1Z9YW05</accession>
<evidence type="ECO:0000313" key="5">
    <source>
        <dbReference type="EMBL" id="OUY06398.1"/>
    </source>
</evidence>
<keyword evidence="3" id="KW-0804">Transcription</keyword>
<sequence length="334" mass="38762">MNSTNFSQQINARYQIIFETLTKAIKDQTIPTGTVLLEAPLSKIFNTSRVPVRHALQLLSDQHLISRFDGRGYLVNPKQEYTKPIRLNITKELLGIPDNEEIIDTRLLSEKIYEELYQYISQIILHGHYRLDEQRAAEHFNISRSVVREALKNLHLQGLVEKEPYGDWLAGPLSAQSVSENYELRLILEPIALRNNIHRVSSNDLKKMSERILFAQQNIKDMDKQIIKQIEHDLHHTLCNIEWQNQKMAHIMYNAQSSILISQVLHEAIHVNDYHFMLAEHQAVIDALLYGSLESAIQNLEKHLINAKKRSVDYLKVFSIIPEPHLPPYLERVS</sequence>
<dbReference type="SUPFAM" id="SSF46785">
    <property type="entry name" value="Winged helix' DNA-binding domain"/>
    <property type="match status" value="2"/>
</dbReference>
<dbReference type="Gene3D" id="1.20.120.530">
    <property type="entry name" value="GntR ligand-binding domain-like"/>
    <property type="match status" value="1"/>
</dbReference>
<dbReference type="Proteomes" id="UP000196536">
    <property type="component" value="Unassembled WGS sequence"/>
</dbReference>
<dbReference type="EMBL" id="NEXX01000005">
    <property type="protein sequence ID" value="OUY06398.1"/>
    <property type="molecule type" value="Genomic_DNA"/>
</dbReference>
<comment type="caution">
    <text evidence="5">The sequence shown here is derived from an EMBL/GenBank/DDBJ whole genome shotgun (WGS) entry which is preliminary data.</text>
</comment>
<dbReference type="AlphaFoldDB" id="A0A1Z9YW05"/>
<dbReference type="SUPFAM" id="SSF48008">
    <property type="entry name" value="GntR ligand-binding domain-like"/>
    <property type="match status" value="1"/>
</dbReference>
<dbReference type="InterPro" id="IPR036388">
    <property type="entry name" value="WH-like_DNA-bd_sf"/>
</dbReference>
<feature type="domain" description="HTH gntR-type" evidence="4">
    <location>
        <begin position="106"/>
        <end position="177"/>
    </location>
</feature>
<keyword evidence="6" id="KW-1185">Reference proteome</keyword>
<evidence type="ECO:0000256" key="1">
    <source>
        <dbReference type="ARBA" id="ARBA00023015"/>
    </source>
</evidence>
<dbReference type="InterPro" id="IPR011711">
    <property type="entry name" value="GntR_C"/>
</dbReference>
<dbReference type="Gene3D" id="1.10.10.10">
    <property type="entry name" value="Winged helix-like DNA-binding domain superfamily/Winged helix DNA-binding domain"/>
    <property type="match status" value="2"/>
</dbReference>
<dbReference type="Pfam" id="PF07729">
    <property type="entry name" value="FCD"/>
    <property type="match status" value="1"/>
</dbReference>
<dbReference type="InterPro" id="IPR000524">
    <property type="entry name" value="Tscrpt_reg_HTH_GntR"/>
</dbReference>
<keyword evidence="1" id="KW-0805">Transcription regulation</keyword>
<dbReference type="PANTHER" id="PTHR43537:SF5">
    <property type="entry name" value="UXU OPERON TRANSCRIPTIONAL REGULATOR"/>
    <property type="match status" value="1"/>
</dbReference>
<feature type="domain" description="HTH gntR-type" evidence="4">
    <location>
        <begin position="11"/>
        <end position="78"/>
    </location>
</feature>
<organism evidence="5 6">
    <name type="scientific">Acinetobacter populi</name>
    <dbReference type="NCBI Taxonomy" id="1582270"/>
    <lineage>
        <taxon>Bacteria</taxon>
        <taxon>Pseudomonadati</taxon>
        <taxon>Pseudomonadota</taxon>
        <taxon>Gammaproteobacteria</taxon>
        <taxon>Moraxellales</taxon>
        <taxon>Moraxellaceae</taxon>
        <taxon>Acinetobacter</taxon>
    </lineage>
</organism>
<proteinExistence type="predicted"/>
<dbReference type="OrthoDB" id="8066003at2"/>
<dbReference type="PANTHER" id="PTHR43537">
    <property type="entry name" value="TRANSCRIPTIONAL REGULATOR, GNTR FAMILY"/>
    <property type="match status" value="1"/>
</dbReference>
<dbReference type="GO" id="GO:0003677">
    <property type="term" value="F:DNA binding"/>
    <property type="evidence" value="ECO:0007669"/>
    <property type="project" value="UniProtKB-KW"/>
</dbReference>
<evidence type="ECO:0000256" key="2">
    <source>
        <dbReference type="ARBA" id="ARBA00023125"/>
    </source>
</evidence>